<comment type="subcellular location">
    <subcellularLocation>
        <location evidence="1">Nucleus</location>
    </subcellularLocation>
</comment>
<evidence type="ECO:0000256" key="1">
    <source>
        <dbReference type="ARBA" id="ARBA00004123"/>
    </source>
</evidence>
<dbReference type="GO" id="GO:0000978">
    <property type="term" value="F:RNA polymerase II cis-regulatory region sequence-specific DNA binding"/>
    <property type="evidence" value="ECO:0007669"/>
    <property type="project" value="TreeGrafter"/>
</dbReference>
<dbReference type="InterPro" id="IPR036236">
    <property type="entry name" value="Znf_C2H2_sf"/>
</dbReference>
<evidence type="ECO:0000313" key="14">
    <source>
        <dbReference type="EMBL" id="CAE1150596.1"/>
    </source>
</evidence>
<dbReference type="SMART" id="SM00355">
    <property type="entry name" value="ZnF_C2H2"/>
    <property type="match status" value="17"/>
</dbReference>
<dbReference type="Pfam" id="PF00096">
    <property type="entry name" value="zf-C2H2"/>
    <property type="match status" value="3"/>
</dbReference>
<evidence type="ECO:0000256" key="6">
    <source>
        <dbReference type="ARBA" id="ARBA00023015"/>
    </source>
</evidence>
<name>A0A812APS6_ACAPH</name>
<dbReference type="EMBL" id="CAHIKZ030000086">
    <property type="protein sequence ID" value="CAE1150596.1"/>
    <property type="molecule type" value="Genomic_DNA"/>
</dbReference>
<feature type="domain" description="C2H2-type" evidence="13">
    <location>
        <begin position="1017"/>
        <end position="1045"/>
    </location>
</feature>
<dbReference type="OrthoDB" id="10015593at2759"/>
<dbReference type="InterPro" id="IPR013087">
    <property type="entry name" value="Znf_C2H2_type"/>
</dbReference>
<dbReference type="InterPro" id="IPR050527">
    <property type="entry name" value="Snail/Krueppel_Znf"/>
</dbReference>
<evidence type="ECO:0000256" key="2">
    <source>
        <dbReference type="ARBA" id="ARBA00022723"/>
    </source>
</evidence>
<evidence type="ECO:0000259" key="13">
    <source>
        <dbReference type="PROSITE" id="PS50157"/>
    </source>
</evidence>
<feature type="region of interest" description="Disordered" evidence="11">
    <location>
        <begin position="179"/>
        <end position="223"/>
    </location>
</feature>
<evidence type="ECO:0000256" key="7">
    <source>
        <dbReference type="ARBA" id="ARBA00023125"/>
    </source>
</evidence>
<keyword evidence="6" id="KW-0805">Transcription regulation</keyword>
<sequence>MFRSRQPVTTLRQCEENFNDIQLFIIHKKECIPITTSAAPMVAETPSTPSLATEETAVQIPDALEYTAVEGAVNVNVDSADLLSQVAQAAMVTGDDSSNTKAVVIITSPEAADTTAAVQPLLEALESVSVDQLQPKTEISNASTVSTVTTPAVTTTTSTTTTAAATPITSIITTATTSTTTTTTTMIPSTSTGRRRGRPRKGEEKNVQRDAVPKEPERLPIPDKGKDGRYHCARCKRAFTKERYFITHKCLASSDYVDISKKDVVKIEGDESEEEPEEVVAVGDQEEYEAHTSEEDEGAITDLTAAAIAATSIHPNDTADVESQCSVQMSANTDIDSNEDKSKNHIQDIPVFNTEEEKVAFERSLNVDLSGVDHMFRVHVIEQDLNENAPAAPRAGTFGLSLYSCNTCDKVFKTLSHMRLHCLIHTNLKPFKCSKCSYASNSKGNLYTHMRKHTGQFYICSKCPFKTVNKSHLLEHEATHSKVRHPCEMCKKDYNTIKSLVNHVRKYHSSSKKGKEYLAKFLQGRQDRGTTVIHQCHVCNRKFKKKIDCDRHLFVHDIKDIPSVQHCELCDYSASRRIYLEKHFLKHRVIYCCCLCQDKFLSTVRLLEHINSTHVDDISERTNESIFEQSIASSLYLPEPDDTLPDQDKEFDNLPPELSAVAMNNTKDDGVTEPMETSLTTSSTQTSSAPGSSGSTTTMTNSDVISDRVNMSGDPMEVEMREETSNAAKDVEALGENLQEPNEKGVSDMDTFENGDLGNVTVKVEAKERSDYSLNITDGNELKTASEIDTAAGNVMTDQENSNSKSEKDSSTSVSNTVRVGEERLKLQNNSSETGEIENGEDLPSEDEDAGKSSKASDIIKRLGYRPLSLEIFQKMRQTFGTEECEFCGRLFYNRADYEPHVRTHTGDKPFQCEVCDYRAITRDNLKRHVEREHDKVTFPCKECEFVANSRTQLWNHQLKHRGISGLECPQCHEKFENLKKLRNHILLKHPMMSKDEIQRVTGLGHRIQRKMGRRSYKCPYCDRVFIRANSELRKHIWIHEGIKPFRCPLCPHACRSKNNLQAHMLRHSNEKPFMCNDCGKAYKSKTALRWHVRSHKDGKLFKCDKCSYEATQRSHLKRHMETHDIVKRYVCQHCDYSANTLGYMKVHYTRNHKGMQYTCNTAIEKSTNTSDSRVYRCLSCDYLFGNLSDLKRHLRIRHHVQVQDIQTLENTTASELVFQVSEDPPVYTEEANTVPQELDEKTASAVNILQHIIDMSQQGAFGQQQITVQSDSGQMVTVNPETIIVQEEGQEVLVAEGNQDLAGNQFVIQYVTTQDGFLVFPPSLSPLASLVPYFQFLLSFLFLVLIHSSLISLSVLFYPKIFLPFSLLHYDKLFFLLLFNFPGNVFFFLVIFFFNFLLVSFPSFFSLMNSSPFILFFFLTSFIYYIFYLSIFSLCFSKTFSLSCFFSTHKIEIYYHFPPPFFFSSVSIASEGLKDKDNLR</sequence>
<organism evidence="14 15">
    <name type="scientific">Acanthosepion pharaonis</name>
    <name type="common">Pharaoh cuttlefish</name>
    <name type="synonym">Sepia pharaonis</name>
    <dbReference type="NCBI Taxonomy" id="158019"/>
    <lineage>
        <taxon>Eukaryota</taxon>
        <taxon>Metazoa</taxon>
        <taxon>Spiralia</taxon>
        <taxon>Lophotrochozoa</taxon>
        <taxon>Mollusca</taxon>
        <taxon>Cephalopoda</taxon>
        <taxon>Coleoidea</taxon>
        <taxon>Decapodiformes</taxon>
        <taxon>Sepiida</taxon>
        <taxon>Sepiina</taxon>
        <taxon>Sepiidae</taxon>
        <taxon>Acanthosepion</taxon>
    </lineage>
</organism>
<feature type="domain" description="C2H2-type" evidence="13">
    <location>
        <begin position="1074"/>
        <end position="1101"/>
    </location>
</feature>
<dbReference type="PROSITE" id="PS50157">
    <property type="entry name" value="ZINC_FINGER_C2H2_2"/>
    <property type="match status" value="10"/>
</dbReference>
<feature type="transmembrane region" description="Helical" evidence="12">
    <location>
        <begin position="1374"/>
        <end position="1402"/>
    </location>
</feature>
<dbReference type="GO" id="GO:0005634">
    <property type="term" value="C:nucleus"/>
    <property type="evidence" value="ECO:0007669"/>
    <property type="project" value="UniProtKB-SubCell"/>
</dbReference>
<evidence type="ECO:0000313" key="15">
    <source>
        <dbReference type="Proteomes" id="UP000597762"/>
    </source>
</evidence>
<evidence type="ECO:0000256" key="9">
    <source>
        <dbReference type="ARBA" id="ARBA00023242"/>
    </source>
</evidence>
<dbReference type="GO" id="GO:0000981">
    <property type="term" value="F:DNA-binding transcription factor activity, RNA polymerase II-specific"/>
    <property type="evidence" value="ECO:0007669"/>
    <property type="project" value="TreeGrafter"/>
</dbReference>
<feature type="compositionally biased region" description="Acidic residues" evidence="11">
    <location>
        <begin position="835"/>
        <end position="849"/>
    </location>
</feature>
<feature type="domain" description="C2H2-type" evidence="13">
    <location>
        <begin position="1102"/>
        <end position="1129"/>
    </location>
</feature>
<feature type="domain" description="C2H2-type" evidence="13">
    <location>
        <begin position="485"/>
        <end position="513"/>
    </location>
</feature>
<feature type="domain" description="C2H2-type" evidence="13">
    <location>
        <begin position="403"/>
        <end position="430"/>
    </location>
</feature>
<evidence type="ECO:0000256" key="5">
    <source>
        <dbReference type="ARBA" id="ARBA00022833"/>
    </source>
</evidence>
<keyword evidence="5" id="KW-0862">Zinc</keyword>
<dbReference type="Proteomes" id="UP000597762">
    <property type="component" value="Unassembled WGS sequence"/>
</dbReference>
<gene>
    <name evidence="14" type="ORF">SPHA_2956</name>
</gene>
<evidence type="ECO:0000256" key="10">
    <source>
        <dbReference type="PROSITE-ProRule" id="PRU00042"/>
    </source>
</evidence>
<keyword evidence="7" id="KW-0238">DNA-binding</keyword>
<feature type="domain" description="C2H2-type" evidence="13">
    <location>
        <begin position="1046"/>
        <end position="1073"/>
    </location>
</feature>
<dbReference type="PANTHER" id="PTHR24388">
    <property type="entry name" value="ZINC FINGER PROTEIN"/>
    <property type="match status" value="1"/>
</dbReference>
<evidence type="ECO:0000256" key="4">
    <source>
        <dbReference type="ARBA" id="ARBA00022771"/>
    </source>
</evidence>
<feature type="compositionally biased region" description="Low complexity" evidence="11">
    <location>
        <begin position="677"/>
        <end position="702"/>
    </location>
</feature>
<dbReference type="GO" id="GO:0008270">
    <property type="term" value="F:zinc ion binding"/>
    <property type="evidence" value="ECO:0007669"/>
    <property type="project" value="UniProtKB-KW"/>
</dbReference>
<feature type="transmembrane region" description="Helical" evidence="12">
    <location>
        <begin position="1334"/>
        <end position="1362"/>
    </location>
</feature>
<feature type="region of interest" description="Disordered" evidence="11">
    <location>
        <begin position="785"/>
        <end position="856"/>
    </location>
</feature>
<feature type="compositionally biased region" description="Low complexity" evidence="11">
    <location>
        <begin position="179"/>
        <end position="192"/>
    </location>
</feature>
<feature type="domain" description="C2H2-type" evidence="13">
    <location>
        <begin position="1176"/>
        <end position="1199"/>
    </location>
</feature>
<keyword evidence="8" id="KW-0804">Transcription</keyword>
<keyword evidence="9" id="KW-0539">Nucleus</keyword>
<keyword evidence="15" id="KW-1185">Reference proteome</keyword>
<keyword evidence="12" id="KW-0812">Transmembrane</keyword>
<dbReference type="PANTHER" id="PTHR24388:SF73">
    <property type="entry name" value="ZINC FINGER PROTEIN ZFAT"/>
    <property type="match status" value="1"/>
</dbReference>
<proteinExistence type="predicted"/>
<dbReference type="FunFam" id="3.30.160.60:FF:000255">
    <property type="entry name" value="Zinc finger and AT-hook domain containing"/>
    <property type="match status" value="1"/>
</dbReference>
<feature type="compositionally biased region" description="Basic and acidic residues" evidence="11">
    <location>
        <begin position="200"/>
        <end position="223"/>
    </location>
</feature>
<dbReference type="PROSITE" id="PS00028">
    <property type="entry name" value="ZINC_FINGER_C2H2_1"/>
    <property type="match status" value="8"/>
</dbReference>
<accession>A0A812APS6</accession>
<dbReference type="FunFam" id="3.30.160.60:FF:000446">
    <property type="entry name" value="Zinc finger protein"/>
    <property type="match status" value="2"/>
</dbReference>
<keyword evidence="4 10" id="KW-0863">Zinc-finger</keyword>
<feature type="region of interest" description="Disordered" evidence="11">
    <location>
        <begin position="667"/>
        <end position="710"/>
    </location>
</feature>
<evidence type="ECO:0000256" key="3">
    <source>
        <dbReference type="ARBA" id="ARBA00022737"/>
    </source>
</evidence>
<dbReference type="SUPFAM" id="SSF57667">
    <property type="entry name" value="beta-beta-alpha zinc fingers"/>
    <property type="match status" value="7"/>
</dbReference>
<evidence type="ECO:0000256" key="8">
    <source>
        <dbReference type="ARBA" id="ARBA00023163"/>
    </source>
</evidence>
<evidence type="ECO:0000256" key="11">
    <source>
        <dbReference type="SAM" id="MobiDB-lite"/>
    </source>
</evidence>
<dbReference type="FunFam" id="3.30.160.60:FF:000099">
    <property type="entry name" value="Zinc finger protein 79"/>
    <property type="match status" value="1"/>
</dbReference>
<keyword evidence="3" id="KW-0677">Repeat</keyword>
<keyword evidence="2" id="KW-0479">Metal-binding</keyword>
<keyword evidence="12" id="KW-1133">Transmembrane helix</keyword>
<protein>
    <recommendedName>
        <fullName evidence="13">C2H2-type domain-containing protein</fullName>
    </recommendedName>
</protein>
<feature type="domain" description="C2H2-type" evidence="13">
    <location>
        <begin position="883"/>
        <end position="910"/>
    </location>
</feature>
<reference evidence="14" key="1">
    <citation type="submission" date="2021-01" db="EMBL/GenBank/DDBJ databases">
        <authorList>
            <person name="Li R."/>
            <person name="Bekaert M."/>
        </authorList>
    </citation>
    <scope>NUCLEOTIDE SEQUENCE</scope>
    <source>
        <strain evidence="14">Farmed</strain>
    </source>
</reference>
<evidence type="ECO:0000256" key="12">
    <source>
        <dbReference type="SAM" id="Phobius"/>
    </source>
</evidence>
<keyword evidence="12" id="KW-0472">Membrane</keyword>
<feature type="domain" description="C2H2-type" evidence="13">
    <location>
        <begin position="458"/>
        <end position="485"/>
    </location>
</feature>
<comment type="caution">
    <text evidence="14">The sequence shown here is derived from an EMBL/GenBank/DDBJ whole genome shotgun (WGS) entry which is preliminary data.</text>
</comment>
<dbReference type="Gene3D" id="3.30.160.60">
    <property type="entry name" value="Classic Zinc Finger"/>
    <property type="match status" value="11"/>
</dbReference>
<feature type="transmembrane region" description="Helical" evidence="12">
    <location>
        <begin position="1414"/>
        <end position="1437"/>
    </location>
</feature>
<feature type="domain" description="C2H2-type" evidence="13">
    <location>
        <begin position="431"/>
        <end position="458"/>
    </location>
</feature>